<evidence type="ECO:0000313" key="2">
    <source>
        <dbReference type="EMBL" id="SAL99715.1"/>
    </source>
</evidence>
<reference evidence="2" key="1">
    <citation type="submission" date="2016-04" db="EMBL/GenBank/DDBJ databases">
        <authorList>
            <person name="Evans L.H."/>
            <person name="Alamgir A."/>
            <person name="Owens N."/>
            <person name="Weber N.D."/>
            <person name="Virtaneva K."/>
            <person name="Barbian K."/>
            <person name="Babar A."/>
            <person name="Rosenke K."/>
        </authorList>
    </citation>
    <scope>NUCLEOTIDE SEQUENCE [LARGE SCALE GENOMIC DNA]</scope>
    <source>
        <strain evidence="2">CBS 101.48</strain>
    </source>
</reference>
<dbReference type="Proteomes" id="UP000078561">
    <property type="component" value="Unassembled WGS sequence"/>
</dbReference>
<accession>A0A168N361</accession>
<dbReference type="OrthoDB" id="10429545at2759"/>
<sequence length="270" mass="30843">MIPEILDTIGEFAGTYFLLAAGRKPSSRQLLHDGGISKVLEQVLETGGDLRMLLSIREMCPDPEIPILKAINTRDPVLGHRVCTIWGTWYSNIGYSTSYYTSFTWGLENLQTDEKTRIHFEKLRNAKPMVPTPEEGPSDEESDEESEDEDPNPYIRSTLEERLGVITSRGVTDVNDVVCDFTRMHGFLPQELRKFIEVNGIQHMKKIRGNINFRGPHEHIIWLINLCVDLGYVGRRLVAGSPYIEPGVIHYKYPSTYDPKVACWMYFEGF</sequence>
<proteinExistence type="predicted"/>
<dbReference type="InParanoid" id="A0A168N361"/>
<organism evidence="2">
    <name type="scientific">Absidia glauca</name>
    <name type="common">Pin mould</name>
    <dbReference type="NCBI Taxonomy" id="4829"/>
    <lineage>
        <taxon>Eukaryota</taxon>
        <taxon>Fungi</taxon>
        <taxon>Fungi incertae sedis</taxon>
        <taxon>Mucoromycota</taxon>
        <taxon>Mucoromycotina</taxon>
        <taxon>Mucoromycetes</taxon>
        <taxon>Mucorales</taxon>
        <taxon>Cunninghamellaceae</taxon>
        <taxon>Absidia</taxon>
    </lineage>
</organism>
<dbReference type="AlphaFoldDB" id="A0A168N361"/>
<dbReference type="EMBL" id="LT552960">
    <property type="protein sequence ID" value="SAL99715.1"/>
    <property type="molecule type" value="Genomic_DNA"/>
</dbReference>
<evidence type="ECO:0000313" key="3">
    <source>
        <dbReference type="Proteomes" id="UP000078561"/>
    </source>
</evidence>
<keyword evidence="3" id="KW-1185">Reference proteome</keyword>
<feature type="region of interest" description="Disordered" evidence="1">
    <location>
        <begin position="121"/>
        <end position="154"/>
    </location>
</feature>
<feature type="compositionally biased region" description="Acidic residues" evidence="1">
    <location>
        <begin position="136"/>
        <end position="151"/>
    </location>
</feature>
<evidence type="ECO:0000256" key="1">
    <source>
        <dbReference type="SAM" id="MobiDB-lite"/>
    </source>
</evidence>
<name>A0A168N361_ABSGL</name>
<protein>
    <submittedName>
        <fullName evidence="2">Uncharacterized protein</fullName>
    </submittedName>
</protein>
<gene>
    <name evidence="2" type="primary">ABSGL_05360.1 scaffold 6959</name>
</gene>